<feature type="binding site" evidence="8">
    <location>
        <begin position="6"/>
        <end position="7"/>
    </location>
    <ligand>
        <name>a 1,2-diacyl-sn-glycero-3-phospho-(1D-myo-inositol-3,4,5-trisphosphate)</name>
        <dbReference type="ChEBI" id="CHEBI:57836"/>
    </ligand>
</feature>
<dbReference type="GO" id="GO:0035615">
    <property type="term" value="F:clathrin adaptor activity"/>
    <property type="evidence" value="ECO:0007669"/>
    <property type="project" value="InterPro"/>
</dbReference>
<dbReference type="SMART" id="SM00809">
    <property type="entry name" value="Alpha_adaptinC2"/>
    <property type="match status" value="1"/>
</dbReference>
<comment type="caution">
    <text evidence="10">The sequence shown here is derived from an EMBL/GenBank/DDBJ whole genome shotgun (WGS) entry which is preliminary data.</text>
</comment>
<sequence>MSSQARGLNNFITDLRNAKSKEEESSRIEVELAKIRKKFNPGGGTKLAADGSNPSLSSYQRKKYIWKLVYIHVLGYEVDFGHAEVLALVRSKKYGEKSVGYVALSLLLRGSDPVMGGVIDTIKKDLTMAPMTKVGGGKTSSKGGGVKNDATQCLALCSLANISGLELIQAMHVEVQHILVSKGSTEQVKKKAALCLLRLTRTSPNLISGRIFAPHVVQLLQDKHLGVLTSVMSLLNGLASQQTEEYGVLIPNIVHILSVLVLKKDCAREYLYYRTPSPWLQIKLLKFLQLYPDAIEGHDIGMGGNDHVGQLINVVTRIMFETEVSDSINKSNADHAILFEAVNLIVAWGTTCPPEMREGAMNILGKFISVREPNIRYLGLSTMAQLAQIDGSVEGAKKHQATVLVSLKDADISVRRRALDLLFVICDTDNAERIVDELVAHLVVADASIREEMVLKIAILAEKYATDLRWYVDTILKLISISGDYVSDPIWHRVVQIVTNHPQGDLQGYAAATLFLAVSTHRCHETTVRVAAYILGEFGFLIAERPGMSGEEQFHVLHQHWYNVDTQTRSILISSYAKLANLYEECRPLVAPVFAKSKNSVDVEVQQRCAEYASMREAFSPEAVEDLLREMPPFEDKRRSALELRLLETEGENSAAVTKASTPSEVEQQRAMLNAQMMDEGMAPIDEQEEPELEEEMADGAAEAAEDEKIAAVEANPTLVGIPKDLIPAMRKAFSNLCTSPSGVLFENAMLQVGVKHEYVGAQGRISVFFGNLHATALHNFKVKVDQPDHLRVQMQGTQGLIDDGEGDEGCSIENKTQAKMLLLVEVTAPFDDAPSMRITFETEEGERHDYPLRLPLVATCFMEPVNLDPGAFMQRWKSLEGQDRECQEVMRLPPNSSGIDEEYMSRVSNIIVNGLKFGRCEGVDPTPWTVSGAATFRTGAKDVNGNNINVGCLVRVEANPKANAFRVTTRTLHPLCSKAIKNVSLVSIKLAAL</sequence>
<dbReference type="Pfam" id="PF02296">
    <property type="entry name" value="Alpha_adaptin_C"/>
    <property type="match status" value="1"/>
</dbReference>
<protein>
    <recommendedName>
        <fullName evidence="7">AP-2 complex subunit alpha</fullName>
    </recommendedName>
</protein>
<dbReference type="Proteomes" id="UP001224775">
    <property type="component" value="Unassembled WGS sequence"/>
</dbReference>
<dbReference type="PANTHER" id="PTHR22780">
    <property type="entry name" value="ADAPTIN, ALPHA/GAMMA/EPSILON"/>
    <property type="match status" value="1"/>
</dbReference>
<dbReference type="GO" id="GO:0072583">
    <property type="term" value="P:clathrin-dependent endocytosis"/>
    <property type="evidence" value="ECO:0007669"/>
    <property type="project" value="InterPro"/>
</dbReference>
<evidence type="ECO:0000313" key="10">
    <source>
        <dbReference type="EMBL" id="KAK1747224.1"/>
    </source>
</evidence>
<feature type="binding site" evidence="8">
    <location>
        <position position="59"/>
    </location>
    <ligand>
        <name>a 1,2-diacyl-sn-glycero-3-phospho-(1D-myo-inositol-3,4,5-trisphosphate)</name>
        <dbReference type="ChEBI" id="CHEBI:57836"/>
    </ligand>
</feature>
<dbReference type="InterPro" id="IPR012295">
    <property type="entry name" value="TBP_dom_sf"/>
</dbReference>
<evidence type="ECO:0000256" key="3">
    <source>
        <dbReference type="ARBA" id="ARBA00022583"/>
    </source>
</evidence>
<keyword evidence="2 7" id="KW-0813">Transport</keyword>
<gene>
    <name evidence="10" type="ORF">QTG54_002568</name>
</gene>
<dbReference type="InterPro" id="IPR011989">
    <property type="entry name" value="ARM-like"/>
</dbReference>
<dbReference type="Pfam" id="PF01602">
    <property type="entry name" value="Adaptin_N"/>
    <property type="match status" value="1"/>
</dbReference>
<keyword evidence="3 7" id="KW-0254">Endocytosis</keyword>
<keyword evidence="5 7" id="KW-0472">Membrane</keyword>
<evidence type="ECO:0000256" key="2">
    <source>
        <dbReference type="ARBA" id="ARBA00022448"/>
    </source>
</evidence>
<evidence type="ECO:0000256" key="4">
    <source>
        <dbReference type="ARBA" id="ARBA00022927"/>
    </source>
</evidence>
<feature type="domain" description="Clathrin adaptor alpha/beta/gamma-adaptin appendage Ig-like subdomain" evidence="9">
    <location>
        <begin position="735"/>
        <end position="852"/>
    </location>
</feature>
<dbReference type="InterPro" id="IPR003164">
    <property type="entry name" value="Clathrin_a-adaptin_app_sub_C"/>
</dbReference>
<accession>A0AAD9DID2</accession>
<name>A0AAD9DID2_9STRA</name>
<dbReference type="Gene3D" id="2.60.40.1230">
    <property type="match status" value="1"/>
</dbReference>
<keyword evidence="11" id="KW-1185">Reference proteome</keyword>
<dbReference type="SUPFAM" id="SSF49348">
    <property type="entry name" value="Clathrin adaptor appendage domain"/>
    <property type="match status" value="1"/>
</dbReference>
<dbReference type="AlphaFoldDB" id="A0AAD9DID2"/>
<evidence type="ECO:0000256" key="1">
    <source>
        <dbReference type="ARBA" id="ARBA00004277"/>
    </source>
</evidence>
<dbReference type="InterPro" id="IPR013041">
    <property type="entry name" value="Clathrin_app_Ig-like_sf"/>
</dbReference>
<dbReference type="SUPFAM" id="SSF48371">
    <property type="entry name" value="ARM repeat"/>
    <property type="match status" value="1"/>
</dbReference>
<dbReference type="Gene3D" id="3.30.310.10">
    <property type="entry name" value="TATA-Binding Protein"/>
    <property type="match status" value="1"/>
</dbReference>
<dbReference type="GO" id="GO:0030122">
    <property type="term" value="C:AP-2 adaptor complex"/>
    <property type="evidence" value="ECO:0007669"/>
    <property type="project" value="InterPro"/>
</dbReference>
<evidence type="ECO:0000256" key="6">
    <source>
        <dbReference type="ARBA" id="ARBA00023176"/>
    </source>
</evidence>
<evidence type="ECO:0000256" key="8">
    <source>
        <dbReference type="PIRSR" id="PIRSR037091-1"/>
    </source>
</evidence>
<evidence type="ECO:0000256" key="7">
    <source>
        <dbReference type="PIRNR" id="PIRNR037091"/>
    </source>
</evidence>
<dbReference type="GO" id="GO:0006886">
    <property type="term" value="P:intracellular protein transport"/>
    <property type="evidence" value="ECO:0007669"/>
    <property type="project" value="UniProtKB-UniRule"/>
</dbReference>
<dbReference type="PIRSF" id="PIRSF037091">
    <property type="entry name" value="AP2_complex_alpha"/>
    <property type="match status" value="1"/>
</dbReference>
<dbReference type="InterPro" id="IPR050840">
    <property type="entry name" value="Adaptor_Complx_Large_Subunit"/>
</dbReference>
<organism evidence="10 11">
    <name type="scientific">Skeletonema marinoi</name>
    <dbReference type="NCBI Taxonomy" id="267567"/>
    <lineage>
        <taxon>Eukaryota</taxon>
        <taxon>Sar</taxon>
        <taxon>Stramenopiles</taxon>
        <taxon>Ochrophyta</taxon>
        <taxon>Bacillariophyta</taxon>
        <taxon>Coscinodiscophyceae</taxon>
        <taxon>Thalassiosirophycidae</taxon>
        <taxon>Thalassiosirales</taxon>
        <taxon>Skeletonemataceae</taxon>
        <taxon>Skeletonema</taxon>
        <taxon>Skeletonema marinoi-dohrnii complex</taxon>
    </lineage>
</organism>
<evidence type="ECO:0000256" key="5">
    <source>
        <dbReference type="ARBA" id="ARBA00023136"/>
    </source>
</evidence>
<dbReference type="Gene3D" id="1.25.10.10">
    <property type="entry name" value="Leucine-rich Repeat Variant"/>
    <property type="match status" value="1"/>
</dbReference>
<keyword evidence="6 7" id="KW-0168">Coated pit</keyword>
<proteinExistence type="inferred from homology"/>
<dbReference type="InterPro" id="IPR002553">
    <property type="entry name" value="Clathrin/coatomer_adapt-like_N"/>
</dbReference>
<reference evidence="10" key="1">
    <citation type="submission" date="2023-06" db="EMBL/GenBank/DDBJ databases">
        <title>Survivors Of The Sea: Transcriptome response of Skeletonema marinoi to long-term dormancy.</title>
        <authorList>
            <person name="Pinder M.I.M."/>
            <person name="Kourtchenko O."/>
            <person name="Robertson E.K."/>
            <person name="Larsson T."/>
            <person name="Maumus F."/>
            <person name="Osuna-Cruz C.M."/>
            <person name="Vancaester E."/>
            <person name="Stenow R."/>
            <person name="Vandepoele K."/>
            <person name="Ploug H."/>
            <person name="Bruchert V."/>
            <person name="Godhe A."/>
            <person name="Topel M."/>
        </authorList>
    </citation>
    <scope>NUCLEOTIDE SEQUENCE</scope>
    <source>
        <strain evidence="10">R05AC</strain>
    </source>
</reference>
<dbReference type="InterPro" id="IPR016024">
    <property type="entry name" value="ARM-type_fold"/>
</dbReference>
<feature type="binding site" evidence="8">
    <location>
        <begin position="63"/>
        <end position="67"/>
    </location>
    <ligand>
        <name>a 1,2-diacyl-sn-glycero-3-phospho-(1D-myo-inositol-3,4,5-trisphosphate)</name>
        <dbReference type="ChEBI" id="CHEBI:57836"/>
    </ligand>
</feature>
<dbReference type="InterPro" id="IPR017104">
    <property type="entry name" value="AP2_complex_asu"/>
</dbReference>
<dbReference type="InterPro" id="IPR008152">
    <property type="entry name" value="Clathrin_a/b/g-adaptin_app_Ig"/>
</dbReference>
<evidence type="ECO:0000259" key="9">
    <source>
        <dbReference type="SMART" id="SM00809"/>
    </source>
</evidence>
<comment type="similarity">
    <text evidence="7">Belongs to the adaptor complexes large subunit family.</text>
</comment>
<comment type="subcellular location">
    <subcellularLocation>
        <location evidence="1">Membrane</location>
        <location evidence="1">Coated pit</location>
        <topology evidence="1">Peripheral membrane protein</topology>
        <orientation evidence="1">Cytoplasmic side</orientation>
    </subcellularLocation>
</comment>
<dbReference type="EMBL" id="JATAAI010000003">
    <property type="protein sequence ID" value="KAK1747224.1"/>
    <property type="molecule type" value="Genomic_DNA"/>
</dbReference>
<comment type="function">
    <text evidence="7">Adaptins are components of the adaptor complexes which link clathrin to receptors in coated vesicles. Clathrin-associated protein complexes are believed to interact with the cytoplasmic tails of membrane proteins, leading to their selection and concentration.</text>
</comment>
<keyword evidence="4 7" id="KW-0653">Protein transport</keyword>
<dbReference type="InterPro" id="IPR009028">
    <property type="entry name" value="Coatomer/calthrin_app_sub_C"/>
</dbReference>
<dbReference type="SUPFAM" id="SSF55711">
    <property type="entry name" value="Subdomain of clathrin and coatomer appendage domain"/>
    <property type="match status" value="1"/>
</dbReference>
<feature type="binding site" evidence="8">
    <location>
        <position position="38"/>
    </location>
    <ligand>
        <name>a 1,2-diacyl-sn-glycero-3-phospho-(1D-myo-inositol-3,4,5-trisphosphate)</name>
        <dbReference type="ChEBI" id="CHEBI:57836"/>
    </ligand>
</feature>
<dbReference type="Pfam" id="PF02883">
    <property type="entry name" value="Alpha_adaptinC2"/>
    <property type="match status" value="1"/>
</dbReference>
<evidence type="ECO:0000313" key="11">
    <source>
        <dbReference type="Proteomes" id="UP001224775"/>
    </source>
</evidence>